<organism evidence="2 3">
    <name type="scientific">Folsomia candida</name>
    <name type="common">Springtail</name>
    <dbReference type="NCBI Taxonomy" id="158441"/>
    <lineage>
        <taxon>Eukaryota</taxon>
        <taxon>Metazoa</taxon>
        <taxon>Ecdysozoa</taxon>
        <taxon>Arthropoda</taxon>
        <taxon>Hexapoda</taxon>
        <taxon>Collembola</taxon>
        <taxon>Entomobryomorpha</taxon>
        <taxon>Isotomoidea</taxon>
        <taxon>Isotomidae</taxon>
        <taxon>Proisotominae</taxon>
        <taxon>Folsomia</taxon>
    </lineage>
</organism>
<reference evidence="2 3" key="1">
    <citation type="submission" date="2015-12" db="EMBL/GenBank/DDBJ databases">
        <title>The genome of Folsomia candida.</title>
        <authorList>
            <person name="Faddeeva A."/>
            <person name="Derks M.F."/>
            <person name="Anvar Y."/>
            <person name="Smit S."/>
            <person name="Van Straalen N."/>
            <person name="Roelofs D."/>
        </authorList>
    </citation>
    <scope>NUCLEOTIDE SEQUENCE [LARGE SCALE GENOMIC DNA]</scope>
    <source>
        <strain evidence="2 3">VU population</strain>
        <tissue evidence="2">Whole body</tissue>
    </source>
</reference>
<dbReference type="AlphaFoldDB" id="A0A226D1S5"/>
<evidence type="ECO:0000256" key="1">
    <source>
        <dbReference type="SAM" id="Phobius"/>
    </source>
</evidence>
<sequence>MFFMIVSIVGFLAPFMIPTIFQISGSNPYHITLSASVIDFLHPNVAWSLNSALFLLGSGATLFIIIFEIACLWSQATIFGMLAFSNFSNALSICFDVDGKMLRVRNLNLYRELVILVDHWCLEFLLNSLLFYVVATLGFTISSNFIALRVGPLLRIYTCTVFITFTVPTYLTIVGITPRFSKIGEDSDEWLRKWRIFARKGTLLKKIVASLKPIVLHGGFGRNKMIVFDKEMKCGYYKAILENTIMVVVID</sequence>
<comment type="caution">
    <text evidence="2">The sequence shown here is derived from an EMBL/GenBank/DDBJ whole genome shotgun (WGS) entry which is preliminary data.</text>
</comment>
<feature type="transmembrane region" description="Helical" evidence="1">
    <location>
        <begin position="129"/>
        <end position="148"/>
    </location>
</feature>
<keyword evidence="1" id="KW-0472">Membrane</keyword>
<evidence type="ECO:0000313" key="3">
    <source>
        <dbReference type="Proteomes" id="UP000198287"/>
    </source>
</evidence>
<keyword evidence="3" id="KW-1185">Reference proteome</keyword>
<name>A0A226D1S5_FOLCA</name>
<proteinExistence type="predicted"/>
<keyword evidence="1" id="KW-1133">Transmembrane helix</keyword>
<evidence type="ECO:0000313" key="2">
    <source>
        <dbReference type="EMBL" id="OXA38591.1"/>
    </source>
</evidence>
<gene>
    <name evidence="2" type="ORF">Fcan01_26636</name>
</gene>
<feature type="transmembrane region" description="Helical" evidence="1">
    <location>
        <begin position="52"/>
        <end position="73"/>
    </location>
</feature>
<dbReference type="Proteomes" id="UP000198287">
    <property type="component" value="Unassembled WGS sequence"/>
</dbReference>
<accession>A0A226D1S5</accession>
<dbReference type="EMBL" id="LNIX01000044">
    <property type="protein sequence ID" value="OXA38591.1"/>
    <property type="molecule type" value="Genomic_DNA"/>
</dbReference>
<keyword evidence="1" id="KW-0812">Transmembrane</keyword>
<protein>
    <submittedName>
        <fullName evidence="2">Uncharacterized protein</fullName>
    </submittedName>
</protein>
<feature type="transmembrane region" description="Helical" evidence="1">
    <location>
        <begin position="154"/>
        <end position="173"/>
    </location>
</feature>